<dbReference type="Gene3D" id="3.40.50.150">
    <property type="entry name" value="Vaccinia Virus protein VP39"/>
    <property type="match status" value="1"/>
</dbReference>
<dbReference type="InterPro" id="IPR006342">
    <property type="entry name" value="FkbM_mtfrase"/>
</dbReference>
<keyword evidence="2" id="KW-0808">Transferase</keyword>
<dbReference type="InterPro" id="IPR029063">
    <property type="entry name" value="SAM-dependent_MTases_sf"/>
</dbReference>
<dbReference type="EMBL" id="JBHMCY010000103">
    <property type="protein sequence ID" value="MFB9467360.1"/>
    <property type="molecule type" value="Genomic_DNA"/>
</dbReference>
<keyword evidence="2" id="KW-0489">Methyltransferase</keyword>
<accession>A0ABV5NAN3</accession>
<dbReference type="PANTHER" id="PTHR34203">
    <property type="entry name" value="METHYLTRANSFERASE, FKBM FAMILY PROTEIN"/>
    <property type="match status" value="1"/>
</dbReference>
<evidence type="ECO:0000313" key="3">
    <source>
        <dbReference type="Proteomes" id="UP001589709"/>
    </source>
</evidence>
<evidence type="ECO:0000313" key="2">
    <source>
        <dbReference type="EMBL" id="MFB9467360.1"/>
    </source>
</evidence>
<dbReference type="Pfam" id="PF05050">
    <property type="entry name" value="Methyltransf_21"/>
    <property type="match status" value="1"/>
</dbReference>
<sequence length="309" mass="33352">MSRPPGRAAEALVTLGSRYVRHAPGTLGKAALARVLNPHLRDHPRRRVVQTRSGARFAVDTQDLIQRYLYLFGVWEPHMTGWLCSRLRPGDGFVDVGANIGVFSVLAARLVGDTGRVVAVEASPACHRRLAEHVRLNGCRTVRAVNAAVSDSRGTLTFTLASSRNTGANSIVPYDGPAEAVFQVAAAPLPDLLAPGELENARVIKIDVEGAEGSVVRGLAPVLHRLRPDAEITVEVTPQRMAILGDSVGELLETMTGAGFHVYRLANDYAPESYPPALGGPRRVPRRWRGPVVEESDLIFSRTDAEALP</sequence>
<proteinExistence type="predicted"/>
<dbReference type="GO" id="GO:0008168">
    <property type="term" value="F:methyltransferase activity"/>
    <property type="evidence" value="ECO:0007669"/>
    <property type="project" value="UniProtKB-KW"/>
</dbReference>
<dbReference type="GO" id="GO:0032259">
    <property type="term" value="P:methylation"/>
    <property type="evidence" value="ECO:0007669"/>
    <property type="project" value="UniProtKB-KW"/>
</dbReference>
<dbReference type="SUPFAM" id="SSF53335">
    <property type="entry name" value="S-adenosyl-L-methionine-dependent methyltransferases"/>
    <property type="match status" value="1"/>
</dbReference>
<keyword evidence="3" id="KW-1185">Reference proteome</keyword>
<protein>
    <submittedName>
        <fullName evidence="2">FkbM family methyltransferase</fullName>
    </submittedName>
</protein>
<name>A0ABV5NAN3_9ACTN</name>
<comment type="caution">
    <text evidence="2">The sequence shown here is derived from an EMBL/GenBank/DDBJ whole genome shotgun (WGS) entry which is preliminary data.</text>
</comment>
<organism evidence="2 3">
    <name type="scientific">Streptomyces cinereospinus</name>
    <dbReference type="NCBI Taxonomy" id="285561"/>
    <lineage>
        <taxon>Bacteria</taxon>
        <taxon>Bacillati</taxon>
        <taxon>Actinomycetota</taxon>
        <taxon>Actinomycetes</taxon>
        <taxon>Kitasatosporales</taxon>
        <taxon>Streptomycetaceae</taxon>
        <taxon>Streptomyces</taxon>
    </lineage>
</organism>
<dbReference type="PANTHER" id="PTHR34203:SF15">
    <property type="entry name" value="SLL1173 PROTEIN"/>
    <property type="match status" value="1"/>
</dbReference>
<gene>
    <name evidence="2" type="ORF">ACFF45_32920</name>
</gene>
<reference evidence="2 3" key="1">
    <citation type="submission" date="2024-09" db="EMBL/GenBank/DDBJ databases">
        <authorList>
            <person name="Sun Q."/>
            <person name="Mori K."/>
        </authorList>
    </citation>
    <scope>NUCLEOTIDE SEQUENCE [LARGE SCALE GENOMIC DNA]</scope>
    <source>
        <strain evidence="2 3">JCM 6917</strain>
    </source>
</reference>
<dbReference type="NCBIfam" id="TIGR01444">
    <property type="entry name" value="fkbM_fam"/>
    <property type="match status" value="1"/>
</dbReference>
<dbReference type="RefSeq" id="WP_381350591.1">
    <property type="nucleotide sequence ID" value="NZ_JBHMCY010000103.1"/>
</dbReference>
<evidence type="ECO:0000259" key="1">
    <source>
        <dbReference type="Pfam" id="PF05050"/>
    </source>
</evidence>
<feature type="domain" description="Methyltransferase FkbM" evidence="1">
    <location>
        <begin position="95"/>
        <end position="261"/>
    </location>
</feature>
<dbReference type="InterPro" id="IPR052514">
    <property type="entry name" value="SAM-dependent_MTase"/>
</dbReference>
<dbReference type="Proteomes" id="UP001589709">
    <property type="component" value="Unassembled WGS sequence"/>
</dbReference>